<dbReference type="EMBL" id="NBSK02000001">
    <property type="protein sequence ID" value="KAJ0226592.1"/>
    <property type="molecule type" value="Genomic_DNA"/>
</dbReference>
<protein>
    <submittedName>
        <fullName evidence="2">Uncharacterized protein</fullName>
    </submittedName>
</protein>
<keyword evidence="3" id="KW-1185">Reference proteome</keyword>
<organism evidence="2 3">
    <name type="scientific">Lactuca sativa</name>
    <name type="common">Garden lettuce</name>
    <dbReference type="NCBI Taxonomy" id="4236"/>
    <lineage>
        <taxon>Eukaryota</taxon>
        <taxon>Viridiplantae</taxon>
        <taxon>Streptophyta</taxon>
        <taxon>Embryophyta</taxon>
        <taxon>Tracheophyta</taxon>
        <taxon>Spermatophyta</taxon>
        <taxon>Magnoliopsida</taxon>
        <taxon>eudicotyledons</taxon>
        <taxon>Gunneridae</taxon>
        <taxon>Pentapetalae</taxon>
        <taxon>asterids</taxon>
        <taxon>campanulids</taxon>
        <taxon>Asterales</taxon>
        <taxon>Asteraceae</taxon>
        <taxon>Cichorioideae</taxon>
        <taxon>Cichorieae</taxon>
        <taxon>Lactucinae</taxon>
        <taxon>Lactuca</taxon>
    </lineage>
</organism>
<evidence type="ECO:0000256" key="1">
    <source>
        <dbReference type="SAM" id="MobiDB-lite"/>
    </source>
</evidence>
<proteinExistence type="predicted"/>
<evidence type="ECO:0000313" key="2">
    <source>
        <dbReference type="EMBL" id="KAJ0226592.1"/>
    </source>
</evidence>
<dbReference type="AlphaFoldDB" id="A0A9R1XY46"/>
<name>A0A9R1XY46_LACSA</name>
<accession>A0A9R1XY46</accession>
<feature type="compositionally biased region" description="Polar residues" evidence="1">
    <location>
        <begin position="16"/>
        <end position="30"/>
    </location>
</feature>
<feature type="region of interest" description="Disordered" evidence="1">
    <location>
        <begin position="1"/>
        <end position="46"/>
    </location>
</feature>
<gene>
    <name evidence="2" type="ORF">LSAT_V11C100048590</name>
</gene>
<dbReference type="Proteomes" id="UP000235145">
    <property type="component" value="Unassembled WGS sequence"/>
</dbReference>
<feature type="region of interest" description="Disordered" evidence="1">
    <location>
        <begin position="58"/>
        <end position="78"/>
    </location>
</feature>
<comment type="caution">
    <text evidence="2">The sequence shown here is derived from an EMBL/GenBank/DDBJ whole genome shotgun (WGS) entry which is preliminary data.</text>
</comment>
<reference evidence="2 3" key="1">
    <citation type="journal article" date="2017" name="Nat. Commun.">
        <title>Genome assembly with in vitro proximity ligation data and whole-genome triplication in lettuce.</title>
        <authorList>
            <person name="Reyes-Chin-Wo S."/>
            <person name="Wang Z."/>
            <person name="Yang X."/>
            <person name="Kozik A."/>
            <person name="Arikit S."/>
            <person name="Song C."/>
            <person name="Xia L."/>
            <person name="Froenicke L."/>
            <person name="Lavelle D.O."/>
            <person name="Truco M.J."/>
            <person name="Xia R."/>
            <person name="Zhu S."/>
            <person name="Xu C."/>
            <person name="Xu H."/>
            <person name="Xu X."/>
            <person name="Cox K."/>
            <person name="Korf I."/>
            <person name="Meyers B.C."/>
            <person name="Michelmore R.W."/>
        </authorList>
    </citation>
    <scope>NUCLEOTIDE SEQUENCE [LARGE SCALE GENOMIC DNA]</scope>
    <source>
        <strain evidence="3">cv. Salinas</strain>
        <tissue evidence="2">Seedlings</tissue>
    </source>
</reference>
<evidence type="ECO:0000313" key="3">
    <source>
        <dbReference type="Proteomes" id="UP000235145"/>
    </source>
</evidence>
<sequence length="151" mass="16873">MDPNQKKSKPIEPGSMAQNIQSTFTETSPMIQEIPSPFPEPIPIDQDFQSPIKEEVIPSEGAQASGSSFETPKLDISKGKSRLPESEFVDFNIVFDLEQTSTKKHLVIGKQDIRISELEKDNSDKDSKISELQANLGGLTALFFDMKQRLF</sequence>